<dbReference type="EMBL" id="CP073767">
    <property type="protein sequence ID" value="UWZ51221.1"/>
    <property type="molecule type" value="Genomic_DNA"/>
</dbReference>
<evidence type="ECO:0000256" key="2">
    <source>
        <dbReference type="ARBA" id="ARBA00022598"/>
    </source>
</evidence>
<dbReference type="KEGG" id="daur:Daura_31235"/>
<dbReference type="InterPro" id="IPR042099">
    <property type="entry name" value="ANL_N_sf"/>
</dbReference>
<feature type="domain" description="AMP-dependent synthetase/ligase" evidence="5">
    <location>
        <begin position="102"/>
        <end position="473"/>
    </location>
</feature>
<evidence type="ECO:0000256" key="1">
    <source>
        <dbReference type="ARBA" id="ARBA00006432"/>
    </source>
</evidence>
<comment type="similarity">
    <text evidence="1">Belongs to the ATP-dependent AMP-binding enzyme family.</text>
</comment>
<dbReference type="Pfam" id="PF00501">
    <property type="entry name" value="AMP-binding"/>
    <property type="match status" value="1"/>
</dbReference>
<feature type="domain" description="Acetyl-coenzyme A synthetase N-terminal" evidence="6">
    <location>
        <begin position="43"/>
        <end position="97"/>
    </location>
</feature>
<dbReference type="RefSeq" id="WP_033366637.1">
    <property type="nucleotide sequence ID" value="NZ_CP073767.1"/>
</dbReference>
<dbReference type="GO" id="GO:0005524">
    <property type="term" value="F:ATP binding"/>
    <property type="evidence" value="ECO:0007669"/>
    <property type="project" value="UniProtKB-KW"/>
</dbReference>
<dbReference type="InterPro" id="IPR032387">
    <property type="entry name" value="ACAS_N"/>
</dbReference>
<evidence type="ECO:0000313" key="7">
    <source>
        <dbReference type="EMBL" id="UWZ51221.1"/>
    </source>
</evidence>
<dbReference type="NCBIfam" id="NF002937">
    <property type="entry name" value="PRK03584.1"/>
    <property type="match status" value="1"/>
</dbReference>
<proteinExistence type="inferred from homology"/>
<sequence length="659" mass="71050">MTGLVEGSLLRAVPPDARATSELGRYLDWLRERRGLDFPGVPDLWRWSVTDLSGFWGSIWDFFGVRAHTPPRAVLEAERMPGARWFAGATLNYAEHAVGHVRDPGQVAVVAYSQTREPVELTYGELADRVGRARAGLRRLGVGRGDRVVGYLPNIPETVVAMLATASLGAIWAGCAPEFGVRSVVDRFAQLRPTVLLAVSGYRYGDRDIDRRDAVTAVRAALPTLRHVVHVPYGPAGADRPPGAVTWSELLATVEPLAFEPVPFEHPLFVLFSSGTTGRPKAIVHGHGGILVEHLKNLGLSWDLRPGDRLLWFTSTAWMLWNTLVSGLLLGAGIVLIDGDPLYPDLTEQWRLAAQTRATLVGASPGYLMACRRQGIEPARRFDLTALRQLGVAGSPLPVEGFGWVHEQFGPDVLLNVGSGGTDLCTGIVAGSPMQPVYAGEMTGNLLGVDGQAFDEAGRAVVGRLGELVITRPLPSMPVGFWDDPGDALYHATYFARYPGVWCHGDWIRYTERGSCVITGRSDATLNRGGVRLGTAEFYRVVEEFAEVDDSLVVHLEDPDGGPGELLLYIVPAGGVTLDGALRDRLSTALRTGLSPRHVPDAIHAVRAVPRSRTGKKLEVPVKRILLGLPPDAVASRDALLDPAALDQFVPGGPAGRAA</sequence>
<dbReference type="PANTHER" id="PTHR42921:SF1">
    <property type="entry name" value="ACETOACETYL-COA SYNTHETASE"/>
    <property type="match status" value="1"/>
</dbReference>
<keyword evidence="8" id="KW-1185">Reference proteome</keyword>
<dbReference type="PROSITE" id="PS00455">
    <property type="entry name" value="AMP_BINDING"/>
    <property type="match status" value="1"/>
</dbReference>
<keyword evidence="2 7" id="KW-0436">Ligase</keyword>
<dbReference type="InterPro" id="IPR005914">
    <property type="entry name" value="Acac_CoA_synth"/>
</dbReference>
<accession>A0A9Q9MG42</accession>
<dbReference type="InterPro" id="IPR020845">
    <property type="entry name" value="AMP-binding_CS"/>
</dbReference>
<gene>
    <name evidence="7" type="ORF">Daura_31235</name>
</gene>
<evidence type="ECO:0000256" key="3">
    <source>
        <dbReference type="ARBA" id="ARBA00022741"/>
    </source>
</evidence>
<evidence type="ECO:0000259" key="5">
    <source>
        <dbReference type="Pfam" id="PF00501"/>
    </source>
</evidence>
<name>A0A9Q9MG42_9ACTN</name>
<dbReference type="OrthoDB" id="9803968at2"/>
<protein>
    <submittedName>
        <fullName evidence="7">Acetoacetate--CoA ligase</fullName>
        <ecNumber evidence="7">6.2.1.16</ecNumber>
    </submittedName>
</protein>
<evidence type="ECO:0000259" key="6">
    <source>
        <dbReference type="Pfam" id="PF16177"/>
    </source>
</evidence>
<dbReference type="PANTHER" id="PTHR42921">
    <property type="entry name" value="ACETOACETYL-COA SYNTHETASE"/>
    <property type="match status" value="1"/>
</dbReference>
<dbReference type="InterPro" id="IPR000873">
    <property type="entry name" value="AMP-dep_synth/lig_dom"/>
</dbReference>
<dbReference type="Proteomes" id="UP001058003">
    <property type="component" value="Chromosome"/>
</dbReference>
<dbReference type="Pfam" id="PF16177">
    <property type="entry name" value="ACAS_N"/>
    <property type="match status" value="1"/>
</dbReference>
<dbReference type="Gene3D" id="3.30.300.30">
    <property type="match status" value="1"/>
</dbReference>
<dbReference type="Gene3D" id="3.40.50.12780">
    <property type="entry name" value="N-terminal domain of ligase-like"/>
    <property type="match status" value="1"/>
</dbReference>
<dbReference type="SUPFAM" id="SSF56801">
    <property type="entry name" value="Acetyl-CoA synthetase-like"/>
    <property type="match status" value="1"/>
</dbReference>
<dbReference type="EC" id="6.2.1.16" evidence="7"/>
<dbReference type="AlphaFoldDB" id="A0A9Q9MG42"/>
<keyword evidence="3" id="KW-0547">Nucleotide-binding</keyword>
<evidence type="ECO:0000256" key="4">
    <source>
        <dbReference type="ARBA" id="ARBA00022840"/>
    </source>
</evidence>
<dbReference type="InterPro" id="IPR045851">
    <property type="entry name" value="AMP-bd_C_sf"/>
</dbReference>
<reference evidence="7" key="1">
    <citation type="submission" date="2021-04" db="EMBL/GenBank/DDBJ databases">
        <title>Dactylosporangium aurantiacum NRRL B-8018 full assembly.</title>
        <authorList>
            <person name="Hartkoorn R.C."/>
            <person name="Beaudoing E."/>
            <person name="Hot D."/>
        </authorList>
    </citation>
    <scope>NUCLEOTIDE SEQUENCE</scope>
    <source>
        <strain evidence="7">NRRL B-8018</strain>
    </source>
</reference>
<dbReference type="NCBIfam" id="TIGR01217">
    <property type="entry name" value="ac_ac_CoA_syn"/>
    <property type="match status" value="1"/>
</dbReference>
<keyword evidence="4" id="KW-0067">ATP-binding</keyword>
<organism evidence="7 8">
    <name type="scientific">Dactylosporangium aurantiacum</name>
    <dbReference type="NCBI Taxonomy" id="35754"/>
    <lineage>
        <taxon>Bacteria</taxon>
        <taxon>Bacillati</taxon>
        <taxon>Actinomycetota</taxon>
        <taxon>Actinomycetes</taxon>
        <taxon>Micromonosporales</taxon>
        <taxon>Micromonosporaceae</taxon>
        <taxon>Dactylosporangium</taxon>
    </lineage>
</organism>
<evidence type="ECO:0000313" key="8">
    <source>
        <dbReference type="Proteomes" id="UP001058003"/>
    </source>
</evidence>
<dbReference type="GO" id="GO:0006629">
    <property type="term" value="P:lipid metabolic process"/>
    <property type="evidence" value="ECO:0007669"/>
    <property type="project" value="InterPro"/>
</dbReference>
<dbReference type="GO" id="GO:0030729">
    <property type="term" value="F:acetoacetate-CoA ligase activity"/>
    <property type="evidence" value="ECO:0007669"/>
    <property type="project" value="UniProtKB-EC"/>
</dbReference>